<dbReference type="Pfam" id="PF19809">
    <property type="entry name" value="DUF6292"/>
    <property type="match status" value="1"/>
</dbReference>
<protein>
    <recommendedName>
        <fullName evidence="1">DUF6292 domain-containing protein</fullName>
    </recommendedName>
</protein>
<name>A0A5B2XDG3_9PSEU</name>
<dbReference type="OrthoDB" id="4190452at2"/>
<dbReference type="RefSeq" id="WP_149850461.1">
    <property type="nucleotide sequence ID" value="NZ_VUOB01000028.1"/>
</dbReference>
<comment type="caution">
    <text evidence="2">The sequence shown here is derived from an EMBL/GenBank/DDBJ whole genome shotgun (WGS) entry which is preliminary data.</text>
</comment>
<reference evidence="2 3" key="2">
    <citation type="submission" date="2019-09" db="EMBL/GenBank/DDBJ databases">
        <authorList>
            <person name="Jin C."/>
        </authorList>
    </citation>
    <scope>NUCLEOTIDE SEQUENCE [LARGE SCALE GENOMIC DNA]</scope>
    <source>
        <strain evidence="2 3">AN110305</strain>
    </source>
</reference>
<dbReference type="InterPro" id="IPR046259">
    <property type="entry name" value="DUF6292"/>
</dbReference>
<keyword evidence="3" id="KW-1185">Reference proteome</keyword>
<feature type="domain" description="DUF6292" evidence="1">
    <location>
        <begin position="20"/>
        <end position="106"/>
    </location>
</feature>
<sequence length="147" mass="15282">MTSMRNNEFDGLSAPGLSCYVEAVAGAIGLSPAGIGSEIADTATAYIALTARSSALPDRDLMLAWTDTAGWVLATEPARPGQAPVVLARLTGDVLPTPSTVARFVAMVLAGQHVDQAPGTLRGPATELADRLAGYHRPPHPRLARII</sequence>
<gene>
    <name evidence="2" type="ORF">F0L68_16435</name>
</gene>
<reference evidence="2 3" key="1">
    <citation type="submission" date="2019-09" db="EMBL/GenBank/DDBJ databases">
        <title>Goodfellowia gen. nov., a new genus of the Pseudonocardineae related to Actinoalloteichus, containing Goodfellowia coeruleoviolacea gen. nov., comb. nov. gen. nov., comb. nov.</title>
        <authorList>
            <person name="Labeda D."/>
        </authorList>
    </citation>
    <scope>NUCLEOTIDE SEQUENCE [LARGE SCALE GENOMIC DNA]</scope>
    <source>
        <strain evidence="2 3">AN110305</strain>
    </source>
</reference>
<evidence type="ECO:0000313" key="2">
    <source>
        <dbReference type="EMBL" id="KAA2261383.1"/>
    </source>
</evidence>
<accession>A0A5B2XDG3</accession>
<proteinExistence type="predicted"/>
<dbReference type="Proteomes" id="UP000323454">
    <property type="component" value="Unassembled WGS sequence"/>
</dbReference>
<evidence type="ECO:0000313" key="3">
    <source>
        <dbReference type="Proteomes" id="UP000323454"/>
    </source>
</evidence>
<evidence type="ECO:0000259" key="1">
    <source>
        <dbReference type="Pfam" id="PF19809"/>
    </source>
</evidence>
<organism evidence="2 3">
    <name type="scientific">Solihabitans fulvus</name>
    <dbReference type="NCBI Taxonomy" id="1892852"/>
    <lineage>
        <taxon>Bacteria</taxon>
        <taxon>Bacillati</taxon>
        <taxon>Actinomycetota</taxon>
        <taxon>Actinomycetes</taxon>
        <taxon>Pseudonocardiales</taxon>
        <taxon>Pseudonocardiaceae</taxon>
        <taxon>Solihabitans</taxon>
    </lineage>
</organism>
<dbReference type="EMBL" id="VUOB01000028">
    <property type="protein sequence ID" value="KAA2261383.1"/>
    <property type="molecule type" value="Genomic_DNA"/>
</dbReference>
<dbReference type="AlphaFoldDB" id="A0A5B2XDG3"/>